<dbReference type="GO" id="GO:0003735">
    <property type="term" value="F:structural constituent of ribosome"/>
    <property type="evidence" value="ECO:0007669"/>
    <property type="project" value="InterPro"/>
</dbReference>
<dbReference type="GO" id="GO:1990904">
    <property type="term" value="C:ribonucleoprotein complex"/>
    <property type="evidence" value="ECO:0007669"/>
    <property type="project" value="UniProtKB-KW"/>
</dbReference>
<evidence type="ECO:0000256" key="2">
    <source>
        <dbReference type="ARBA" id="ARBA00023274"/>
    </source>
</evidence>
<evidence type="ECO:0000256" key="3">
    <source>
        <dbReference type="RuleBase" id="RU000564"/>
    </source>
</evidence>
<proteinExistence type="inferred from homology"/>
<dbReference type="Pfam" id="PF01197">
    <property type="entry name" value="Ribosomal_L31"/>
    <property type="match status" value="1"/>
</dbReference>
<reference evidence="4 5" key="1">
    <citation type="journal article" date="2016" name="Nat. Commun.">
        <title>Thousands of microbial genomes shed light on interconnected biogeochemical processes in an aquifer system.</title>
        <authorList>
            <person name="Anantharaman K."/>
            <person name="Brown C.T."/>
            <person name="Hug L.A."/>
            <person name="Sharon I."/>
            <person name="Castelle C.J."/>
            <person name="Probst A.J."/>
            <person name="Thomas B.C."/>
            <person name="Singh A."/>
            <person name="Wilkins M.J."/>
            <person name="Karaoz U."/>
            <person name="Brodie E.L."/>
            <person name="Williams K.H."/>
            <person name="Hubbard S.S."/>
            <person name="Banfield J.F."/>
        </authorList>
    </citation>
    <scope>NUCLEOTIDE SEQUENCE [LARGE SCALE GENOMIC DNA]</scope>
</reference>
<dbReference type="Proteomes" id="UP000178774">
    <property type="component" value="Unassembled WGS sequence"/>
</dbReference>
<dbReference type="SUPFAM" id="SSF143800">
    <property type="entry name" value="L28p-like"/>
    <property type="match status" value="1"/>
</dbReference>
<accession>A0A1G2HTG8</accession>
<keyword evidence="1 3" id="KW-0689">Ribosomal protein</keyword>
<evidence type="ECO:0000313" key="5">
    <source>
        <dbReference type="Proteomes" id="UP000178774"/>
    </source>
</evidence>
<dbReference type="InterPro" id="IPR042105">
    <property type="entry name" value="Ribosomal_bL31_sf"/>
</dbReference>
<dbReference type="GO" id="GO:0005840">
    <property type="term" value="C:ribosome"/>
    <property type="evidence" value="ECO:0007669"/>
    <property type="project" value="UniProtKB-KW"/>
</dbReference>
<dbReference type="AlphaFoldDB" id="A0A1G2HTG8"/>
<evidence type="ECO:0000313" key="4">
    <source>
        <dbReference type="EMBL" id="OGZ65824.1"/>
    </source>
</evidence>
<dbReference type="PANTHER" id="PTHR33280">
    <property type="entry name" value="50S RIBOSOMAL PROTEIN L31, CHLOROPLASTIC"/>
    <property type="match status" value="1"/>
</dbReference>
<name>A0A1G2HTG8_9BACT</name>
<gene>
    <name evidence="4" type="ORF">A2822_01035</name>
</gene>
<protein>
    <recommendedName>
        <fullName evidence="3">50S ribosomal protein L31</fullName>
    </recommendedName>
</protein>
<dbReference type="Gene3D" id="4.10.830.30">
    <property type="entry name" value="Ribosomal protein L31"/>
    <property type="match status" value="1"/>
</dbReference>
<dbReference type="PANTHER" id="PTHR33280:SF1">
    <property type="entry name" value="LARGE RIBOSOMAL SUBUNIT PROTEIN BL31C"/>
    <property type="match status" value="1"/>
</dbReference>
<dbReference type="EMBL" id="MHOP01000013">
    <property type="protein sequence ID" value="OGZ65824.1"/>
    <property type="molecule type" value="Genomic_DNA"/>
</dbReference>
<dbReference type="GO" id="GO:0006412">
    <property type="term" value="P:translation"/>
    <property type="evidence" value="ECO:0007669"/>
    <property type="project" value="InterPro"/>
</dbReference>
<dbReference type="InterPro" id="IPR002150">
    <property type="entry name" value="Ribosomal_bL31"/>
</dbReference>
<dbReference type="InterPro" id="IPR034704">
    <property type="entry name" value="Ribosomal_bL28/bL31-like_sf"/>
</dbReference>
<organism evidence="4 5">
    <name type="scientific">Candidatus Staskawiczbacteria bacterium RIFCSPHIGHO2_01_FULL_41_41</name>
    <dbReference type="NCBI Taxonomy" id="1802203"/>
    <lineage>
        <taxon>Bacteria</taxon>
        <taxon>Candidatus Staskawicziibacteriota</taxon>
    </lineage>
</organism>
<dbReference type="PROSITE" id="PS01143">
    <property type="entry name" value="RIBOSOMAL_L31"/>
    <property type="match status" value="1"/>
</dbReference>
<comment type="similarity">
    <text evidence="3">Belongs to the bacterial ribosomal protein bL31 family.</text>
</comment>
<sequence>MKADIHPIYFPKAGVKCACGNSFTVGSTKEFIETEICAQCHPFYTKKEKVMDTLGRVQKFKDRAAKKIDKPKKVKKVREEKDNKATLIN</sequence>
<comment type="caution">
    <text evidence="4">The sequence shown here is derived from an EMBL/GenBank/DDBJ whole genome shotgun (WGS) entry which is preliminary data.</text>
</comment>
<evidence type="ECO:0000256" key="1">
    <source>
        <dbReference type="ARBA" id="ARBA00022980"/>
    </source>
</evidence>
<dbReference type="PRINTS" id="PR01249">
    <property type="entry name" value="RIBOSOMALL31"/>
</dbReference>
<dbReference type="NCBIfam" id="NF000612">
    <property type="entry name" value="PRK00019.1"/>
    <property type="match status" value="1"/>
</dbReference>
<dbReference type="NCBIfam" id="TIGR00105">
    <property type="entry name" value="L31"/>
    <property type="match status" value="1"/>
</dbReference>
<keyword evidence="2 3" id="KW-0687">Ribonucleoprotein</keyword>